<dbReference type="EMBL" id="MFSQ01000104">
    <property type="protein sequence ID" value="OGI38997.1"/>
    <property type="molecule type" value="Genomic_DNA"/>
</dbReference>
<evidence type="ECO:0000313" key="2">
    <source>
        <dbReference type="Proteomes" id="UP000178379"/>
    </source>
</evidence>
<comment type="caution">
    <text evidence="1">The sequence shown here is derived from an EMBL/GenBank/DDBJ whole genome shotgun (WGS) entry which is preliminary data.</text>
</comment>
<organism evidence="1 2">
    <name type="scientific">Candidatus Muproteobacteria bacterium RBG_16_62_13</name>
    <dbReference type="NCBI Taxonomy" id="1817756"/>
    <lineage>
        <taxon>Bacteria</taxon>
        <taxon>Pseudomonadati</taxon>
        <taxon>Pseudomonadota</taxon>
        <taxon>Candidatus Muproteobacteria</taxon>
    </lineage>
</organism>
<protein>
    <submittedName>
        <fullName evidence="1">CopG family transcriptional regulator</fullName>
    </submittedName>
</protein>
<dbReference type="Pfam" id="PF14384">
    <property type="entry name" value="BrnA_antitoxin"/>
    <property type="match status" value="1"/>
</dbReference>
<dbReference type="AlphaFoldDB" id="A0A1F6T1E4"/>
<proteinExistence type="predicted"/>
<evidence type="ECO:0000313" key="1">
    <source>
        <dbReference type="EMBL" id="OGI38997.1"/>
    </source>
</evidence>
<dbReference type="InterPro" id="IPR025528">
    <property type="entry name" value="BrnA_antitoxin"/>
</dbReference>
<sequence length="94" mass="10589">MRTEYNFSKGKRGALISAKGKTRITIHIDNAVLNEFRARAESAGTGYQTMMNEALKAYLAKNEQPVTETILRRVIREELPETSSAMGRSKRRTA</sequence>
<reference evidence="1 2" key="1">
    <citation type="journal article" date="2016" name="Nat. Commun.">
        <title>Thousands of microbial genomes shed light on interconnected biogeochemical processes in an aquifer system.</title>
        <authorList>
            <person name="Anantharaman K."/>
            <person name="Brown C.T."/>
            <person name="Hug L.A."/>
            <person name="Sharon I."/>
            <person name="Castelle C.J."/>
            <person name="Probst A.J."/>
            <person name="Thomas B.C."/>
            <person name="Singh A."/>
            <person name="Wilkins M.J."/>
            <person name="Karaoz U."/>
            <person name="Brodie E.L."/>
            <person name="Williams K.H."/>
            <person name="Hubbard S.S."/>
            <person name="Banfield J.F."/>
        </authorList>
    </citation>
    <scope>NUCLEOTIDE SEQUENCE [LARGE SCALE GENOMIC DNA]</scope>
</reference>
<accession>A0A1F6T1E4</accession>
<dbReference type="Proteomes" id="UP000178379">
    <property type="component" value="Unassembled WGS sequence"/>
</dbReference>
<dbReference type="STRING" id="1817756.A2140_02145"/>
<name>A0A1F6T1E4_9PROT</name>
<gene>
    <name evidence="1" type="ORF">A2140_02145</name>
</gene>